<dbReference type="GO" id="GO:0005506">
    <property type="term" value="F:iron ion binding"/>
    <property type="evidence" value="ECO:0007669"/>
    <property type="project" value="InterPro"/>
</dbReference>
<dbReference type="GO" id="GO:0004505">
    <property type="term" value="F:phenylalanine 4-monooxygenase activity"/>
    <property type="evidence" value="ECO:0007669"/>
    <property type="project" value="UniProtKB-EC"/>
</dbReference>
<dbReference type="InterPro" id="IPR018301">
    <property type="entry name" value="ArAA_hydroxylase_Fe/CU_BS"/>
</dbReference>
<keyword evidence="16" id="KW-1185">Reference proteome</keyword>
<dbReference type="AlphaFoldDB" id="A0A7X1TGQ5"/>
<comment type="similarity">
    <text evidence="4">Belongs to the biopterin-dependent aromatic amino acid hydroxylase family.</text>
</comment>
<evidence type="ECO:0000256" key="8">
    <source>
        <dbReference type="ARBA" id="ARBA00023002"/>
    </source>
</evidence>
<evidence type="ECO:0000256" key="3">
    <source>
        <dbReference type="ARBA" id="ARBA00005088"/>
    </source>
</evidence>
<evidence type="ECO:0000256" key="2">
    <source>
        <dbReference type="ARBA" id="ARBA00001954"/>
    </source>
</evidence>
<evidence type="ECO:0000256" key="4">
    <source>
        <dbReference type="ARBA" id="ARBA00009712"/>
    </source>
</evidence>
<dbReference type="Proteomes" id="UP000484381">
    <property type="component" value="Unassembled WGS sequence"/>
</dbReference>
<keyword evidence="7 13" id="KW-0479">Metal-binding</keyword>
<dbReference type="PANTHER" id="PTHR11473">
    <property type="entry name" value="AROMATIC AMINO ACID HYDROXYLASE"/>
    <property type="match status" value="1"/>
</dbReference>
<proteinExistence type="inferred from homology"/>
<dbReference type="PRINTS" id="PR00372">
    <property type="entry name" value="FYWHYDRXLASE"/>
</dbReference>
<keyword evidence="9 13" id="KW-0408">Iron</keyword>
<dbReference type="GO" id="GO:0006559">
    <property type="term" value="P:L-phenylalanine catabolic process"/>
    <property type="evidence" value="ECO:0007669"/>
    <property type="project" value="UniProtKB-UniPathway"/>
</dbReference>
<evidence type="ECO:0000256" key="9">
    <source>
        <dbReference type="ARBA" id="ARBA00023004"/>
    </source>
</evidence>
<evidence type="ECO:0000313" key="16">
    <source>
        <dbReference type="Proteomes" id="UP000484381"/>
    </source>
</evidence>
<dbReference type="NCBIfam" id="TIGR01267">
    <property type="entry name" value="Phe4hydrox_mono"/>
    <property type="match status" value="1"/>
</dbReference>
<evidence type="ECO:0000256" key="13">
    <source>
        <dbReference type="PIRSR" id="PIRSR601273-2"/>
    </source>
</evidence>
<evidence type="ECO:0000256" key="5">
    <source>
        <dbReference type="ARBA" id="ARBA00011995"/>
    </source>
</evidence>
<evidence type="ECO:0000313" key="15">
    <source>
        <dbReference type="EMBL" id="MPW18672.1"/>
    </source>
</evidence>
<evidence type="ECO:0000259" key="14">
    <source>
        <dbReference type="PROSITE" id="PS51410"/>
    </source>
</evidence>
<comment type="caution">
    <text evidence="15">The sequence shown here is derived from an EMBL/GenBank/DDBJ whole genome shotgun (WGS) entry which is preliminary data.</text>
</comment>
<dbReference type="EC" id="1.14.16.1" evidence="5"/>
<evidence type="ECO:0000256" key="10">
    <source>
        <dbReference type="ARBA" id="ARBA00023033"/>
    </source>
</evidence>
<evidence type="ECO:0000256" key="11">
    <source>
        <dbReference type="ARBA" id="ARBA00023232"/>
    </source>
</evidence>
<dbReference type="InterPro" id="IPR005960">
    <property type="entry name" value="Phe-4-hydroxylase_mono"/>
</dbReference>
<dbReference type="InterPro" id="IPR036329">
    <property type="entry name" value="Aro-AA_hydroxylase_C_sf"/>
</dbReference>
<evidence type="ECO:0000256" key="7">
    <source>
        <dbReference type="ARBA" id="ARBA00022723"/>
    </source>
</evidence>
<keyword evidence="11" id="KW-0585">Phenylalanine catabolism</keyword>
<dbReference type="InterPro" id="IPR019774">
    <property type="entry name" value="Aromatic-AA_hydroxylase_C"/>
</dbReference>
<feature type="binding site" evidence="13">
    <location>
        <position position="163"/>
    </location>
    <ligand>
        <name>Fe cation</name>
        <dbReference type="ChEBI" id="CHEBI:24875"/>
    </ligand>
</feature>
<dbReference type="SUPFAM" id="SSF56534">
    <property type="entry name" value="Aromatic aminoacid monoxygenases, catalytic and oligomerization domains"/>
    <property type="match status" value="1"/>
</dbReference>
<feature type="binding site" evidence="13">
    <location>
        <position position="209"/>
    </location>
    <ligand>
        <name>Fe cation</name>
        <dbReference type="ChEBI" id="CHEBI:24875"/>
    </ligand>
</feature>
<sequence>MSRRSCALSAPCPLYTRTIQFPDRSSQQAMSVPNTAKLKEQFDAGLETRADFTIDQPMHRYGAVDHAVWKQLYTRQTALLKGRVCDEFLEGVARLNLSPESVPSFDAINEQLMPATGWRIVAVPGLVPDQVFFGHLANRRFPVTWWMRRPDQLDYLQEPDCFHDLYGHVPLLINPVFADYMHGYGRAALAAHDANALPLLARLYWYTVEFGLTRDAASPNGVKIYGAGIVSSKGETLYSQQSDAPNRIAFDLERVMQTQYRIDTFQKTYFVIDDFSQLFDVARTDFAPLLARLADATPFPAGEVRATDRVITRGTGEGWATDGDV</sequence>
<accession>A0A7X1TGQ5</accession>
<dbReference type="Pfam" id="PF00351">
    <property type="entry name" value="Biopterin_H"/>
    <property type="match status" value="1"/>
</dbReference>
<dbReference type="EMBL" id="WHNP01000014">
    <property type="protein sequence ID" value="MPW18672.1"/>
    <property type="molecule type" value="Genomic_DNA"/>
</dbReference>
<protein>
    <recommendedName>
        <fullName evidence="6">Phenylalanine-4-hydroxylase</fullName>
        <ecNumber evidence="5">1.14.16.1</ecNumber>
    </recommendedName>
    <alternativeName>
        <fullName evidence="12">Phe-4-monooxygenase</fullName>
    </alternativeName>
</protein>
<dbReference type="UniPathway" id="UPA00139">
    <property type="reaction ID" value="UER00337"/>
</dbReference>
<evidence type="ECO:0000256" key="6">
    <source>
        <dbReference type="ARBA" id="ARBA00020276"/>
    </source>
</evidence>
<dbReference type="NCBIfam" id="NF008877">
    <property type="entry name" value="PRK11913.1-2"/>
    <property type="match status" value="1"/>
</dbReference>
<feature type="domain" description="Biopterin-dependent aromatic amino acid hydroxylase family profile" evidence="14">
    <location>
        <begin position="1"/>
        <end position="325"/>
    </location>
</feature>
<gene>
    <name evidence="15" type="ORF">GCT13_17545</name>
</gene>
<dbReference type="InterPro" id="IPR036951">
    <property type="entry name" value="ArAA_hydroxylase_sf"/>
</dbReference>
<name>A0A7X1TGQ5_9BURK</name>
<dbReference type="CDD" id="cd03348">
    <property type="entry name" value="pro_PheOH"/>
    <property type="match status" value="1"/>
</dbReference>
<dbReference type="PROSITE" id="PS51410">
    <property type="entry name" value="BH4_AAA_HYDROXYL_2"/>
    <property type="match status" value="1"/>
</dbReference>
<comment type="cofactor">
    <cofactor evidence="2 13">
        <name>Fe(2+)</name>
        <dbReference type="ChEBI" id="CHEBI:29033"/>
    </cofactor>
</comment>
<dbReference type="PANTHER" id="PTHR11473:SF24">
    <property type="entry name" value="PHENYLALANINE-4-HYDROXYLASE"/>
    <property type="match status" value="1"/>
</dbReference>
<dbReference type="Gene3D" id="1.10.800.10">
    <property type="entry name" value="Aromatic amino acid hydroxylase"/>
    <property type="match status" value="1"/>
</dbReference>
<comment type="pathway">
    <text evidence="3">Amino-acid degradation; L-phenylalanine degradation; acetoacetate and fumarate from L-phenylalanine: step 1/6.</text>
</comment>
<organism evidence="15 16">
    <name type="scientific">Paraburkholderia franconis</name>
    <dbReference type="NCBI Taxonomy" id="2654983"/>
    <lineage>
        <taxon>Bacteria</taxon>
        <taxon>Pseudomonadati</taxon>
        <taxon>Pseudomonadota</taxon>
        <taxon>Betaproteobacteria</taxon>
        <taxon>Burkholderiales</taxon>
        <taxon>Burkholderiaceae</taxon>
        <taxon>Paraburkholderia</taxon>
    </lineage>
</organism>
<comment type="catalytic activity">
    <reaction evidence="1">
        <text>(6R)-L-erythro-5,6,7,8-tetrahydrobiopterin + L-phenylalanine + O2 = (4aS,6R)-4a-hydroxy-L-erythro-5,6,7,8-tetrahydrobiopterin + L-tyrosine</text>
        <dbReference type="Rhea" id="RHEA:20273"/>
        <dbReference type="ChEBI" id="CHEBI:15379"/>
        <dbReference type="ChEBI" id="CHEBI:15642"/>
        <dbReference type="ChEBI" id="CHEBI:58095"/>
        <dbReference type="ChEBI" id="CHEBI:58315"/>
        <dbReference type="ChEBI" id="CHEBI:59560"/>
        <dbReference type="EC" id="1.14.16.1"/>
    </reaction>
</comment>
<keyword evidence="8 15" id="KW-0560">Oxidoreductase</keyword>
<reference evidence="15 16" key="1">
    <citation type="submission" date="2019-10" db="EMBL/GenBank/DDBJ databases">
        <title>Paraburkholderia sp. isolated from nodules of Mimosa pudica from Brazilian Atlantic Forest soils.</title>
        <authorList>
            <person name="Paulitsch F."/>
            <person name="Hungria M."/>
            <person name="Dall'Agnol R."/>
        </authorList>
    </citation>
    <scope>NUCLEOTIDE SEQUENCE [LARGE SCALE GENOMIC DNA]</scope>
    <source>
        <strain evidence="15 16">CNPSo 3157</strain>
    </source>
</reference>
<keyword evidence="10 15" id="KW-0503">Monooxygenase</keyword>
<evidence type="ECO:0000256" key="1">
    <source>
        <dbReference type="ARBA" id="ARBA00001060"/>
    </source>
</evidence>
<evidence type="ECO:0000256" key="12">
    <source>
        <dbReference type="ARBA" id="ARBA00029922"/>
    </source>
</evidence>
<feature type="binding site" evidence="13">
    <location>
        <position position="168"/>
    </location>
    <ligand>
        <name>Fe cation</name>
        <dbReference type="ChEBI" id="CHEBI:24875"/>
    </ligand>
</feature>
<dbReference type="PROSITE" id="PS00367">
    <property type="entry name" value="BH4_AAA_HYDROXYL_1"/>
    <property type="match status" value="1"/>
</dbReference>
<dbReference type="InterPro" id="IPR001273">
    <property type="entry name" value="ArAA_hydroxylase"/>
</dbReference>